<dbReference type="EC" id="2.7.1.169" evidence="1"/>
<protein>
    <recommendedName>
        <fullName evidence="1">Pantoate kinase</fullName>
        <shortName evidence="1">PoK</shortName>
        <ecNumber evidence="1">2.7.1.169</ecNumber>
    </recommendedName>
</protein>
<dbReference type="OrthoDB" id="85822at2157"/>
<dbReference type="InterPro" id="IPR020568">
    <property type="entry name" value="Ribosomal_Su5_D2-typ_SF"/>
</dbReference>
<evidence type="ECO:0000313" key="4">
    <source>
        <dbReference type="Proteomes" id="UP000007490"/>
    </source>
</evidence>
<gene>
    <name evidence="3" type="ordered locus">Metbo_2122</name>
</gene>
<comment type="catalytic activity">
    <reaction evidence="1">
        <text>(R)-pantoate + ATP = (R)-4-phosphopantoate + ADP + H(+)</text>
        <dbReference type="Rhea" id="RHEA:28246"/>
        <dbReference type="ChEBI" id="CHEBI:15378"/>
        <dbReference type="ChEBI" id="CHEBI:15980"/>
        <dbReference type="ChEBI" id="CHEBI:30616"/>
        <dbReference type="ChEBI" id="CHEBI:61294"/>
        <dbReference type="ChEBI" id="CHEBI:456216"/>
        <dbReference type="EC" id="2.7.1.169"/>
    </reaction>
</comment>
<dbReference type="HOGENOM" id="CLU_081191_0_0_2"/>
<dbReference type="eggNOG" id="arCOG04263">
    <property type="taxonomic scope" value="Archaea"/>
</dbReference>
<dbReference type="STRING" id="877455.Metbo_2122"/>
<dbReference type="InterPro" id="IPR012043">
    <property type="entry name" value="PoK"/>
</dbReference>
<keyword evidence="1 3" id="KW-0418">Kinase</keyword>
<dbReference type="EMBL" id="CP002551">
    <property type="protein sequence ID" value="ADZ10341.1"/>
    <property type="molecule type" value="Genomic_DNA"/>
</dbReference>
<accession>F0TBZ9</accession>
<dbReference type="RefSeq" id="WP_013645692.1">
    <property type="nucleotide sequence ID" value="NC_015216.1"/>
</dbReference>
<keyword evidence="1" id="KW-0173">Coenzyme A biosynthesis</keyword>
<dbReference type="AlphaFoldDB" id="F0TBZ9"/>
<dbReference type="Proteomes" id="UP000007490">
    <property type="component" value="Chromosome"/>
</dbReference>
<keyword evidence="1" id="KW-0808">Transferase</keyword>
<keyword evidence="4" id="KW-1185">Reference proteome</keyword>
<dbReference type="HAMAP" id="MF_02223">
    <property type="entry name" value="Pantoate_kinase"/>
    <property type="match status" value="1"/>
</dbReference>
<organism evidence="3 4">
    <name type="scientific">Methanobacterium lacus (strain AL-21)</name>
    <dbReference type="NCBI Taxonomy" id="877455"/>
    <lineage>
        <taxon>Archaea</taxon>
        <taxon>Methanobacteriati</taxon>
        <taxon>Methanobacteriota</taxon>
        <taxon>Methanomada group</taxon>
        <taxon>Methanobacteria</taxon>
        <taxon>Methanobacteriales</taxon>
        <taxon>Methanobacteriaceae</taxon>
        <taxon>Methanobacterium</taxon>
    </lineage>
</organism>
<evidence type="ECO:0000256" key="1">
    <source>
        <dbReference type="HAMAP-Rule" id="MF_02223"/>
    </source>
</evidence>
<evidence type="ECO:0000259" key="2">
    <source>
        <dbReference type="Pfam" id="PF00288"/>
    </source>
</evidence>
<dbReference type="KEGG" id="mel:Metbo_2122"/>
<dbReference type="GO" id="GO:0005524">
    <property type="term" value="F:ATP binding"/>
    <property type="evidence" value="ECO:0007669"/>
    <property type="project" value="UniProtKB-KW"/>
</dbReference>
<comment type="similarity">
    <text evidence="1">Belongs to the GHMP kinase family. PoK subfamily.</text>
</comment>
<name>F0TBZ9_METLA</name>
<dbReference type="SUPFAM" id="SSF54211">
    <property type="entry name" value="Ribosomal protein S5 domain 2-like"/>
    <property type="match status" value="1"/>
</dbReference>
<evidence type="ECO:0000313" key="3">
    <source>
        <dbReference type="EMBL" id="ADZ10341.1"/>
    </source>
</evidence>
<sequence>MKCSVFAPSHITGFFEIKDNKEPLKKGSRGAGIALDKGVVTNLQLTEKDSPNGSNIEVTINGEKDQKNTTITHKTMEIMEAKYKINHLLHGTQLKIDHKVDVPIGAGFGISAACAIGTALGITKLLQLNLTYNQATSIAHLAEIEMQSGLGDVVAEVNGGITLRIKEGAPGVGVLDKLLPKNKDLYILCKSLGCIETSEIIGDPGHKERINQTGGAMLNQLLLDPVPKTFLKLSKKFAENTKLMTPEISEIIAILQEETMGASMAMLGNTAFAISKTPETSIENVIVSRIDEQGCRYI</sequence>
<keyword evidence="1" id="KW-0547">Nucleotide-binding</keyword>
<dbReference type="GO" id="GO:0016301">
    <property type="term" value="F:kinase activity"/>
    <property type="evidence" value="ECO:0007669"/>
    <property type="project" value="UniProtKB-UniRule"/>
</dbReference>
<dbReference type="InterPro" id="IPR006204">
    <property type="entry name" value="GHMP_kinase_N_dom"/>
</dbReference>
<dbReference type="PIRSF" id="PIRSF016896">
    <property type="entry name" value="GHMP_arc_MJ0969"/>
    <property type="match status" value="1"/>
</dbReference>
<comment type="function">
    <text evidence="1">Phosphorylates (R)-pantoate to form (R)-4-phosphopantoate in the CoA biosynthesis pathway.</text>
</comment>
<dbReference type="UniPathway" id="UPA00241"/>
<dbReference type="PANTHER" id="PTHR42282">
    <property type="entry name" value="PANTOATE KINASE-RELATED"/>
    <property type="match status" value="1"/>
</dbReference>
<reference evidence="3 4" key="2">
    <citation type="journal article" date="2014" name="Int. J. Syst. Evol. Microbiol.">
        <title>Methanobacterium paludis sp. nov. and a novel strain of Methanobacterium lacus isolated from northern peatlands.</title>
        <authorList>
            <person name="Cadillo-Quiroz H."/>
            <person name="Brauer S.L."/>
            <person name="Goodson N."/>
            <person name="Yavitt J.B."/>
            <person name="Zinder S.H."/>
        </authorList>
    </citation>
    <scope>NUCLEOTIDE SEQUENCE [LARGE SCALE GENOMIC DNA]</scope>
    <source>
        <strain evidence="3 4">AL-21</strain>
    </source>
</reference>
<dbReference type="InterPro" id="IPR014721">
    <property type="entry name" value="Ribsml_uS5_D2-typ_fold_subgr"/>
</dbReference>
<dbReference type="Pfam" id="PF00288">
    <property type="entry name" value="GHMP_kinases_N"/>
    <property type="match status" value="1"/>
</dbReference>
<feature type="domain" description="GHMP kinase N-terminal" evidence="2">
    <location>
        <begin position="78"/>
        <end position="160"/>
    </location>
</feature>
<dbReference type="GeneID" id="10278585"/>
<keyword evidence="1" id="KW-0067">ATP-binding</keyword>
<reference evidence="4" key="1">
    <citation type="submission" date="2011-02" db="EMBL/GenBank/DDBJ databases">
        <title>Complete sequence of Methanobacterium sp. AL-21.</title>
        <authorList>
            <consortium name="US DOE Joint Genome Institute"/>
            <person name="Lucas S."/>
            <person name="Copeland A."/>
            <person name="Lapidus A."/>
            <person name="Cheng J.-F."/>
            <person name="Goodwin L."/>
            <person name="Pitluck S."/>
            <person name="Chertkov O."/>
            <person name="Detter J.C."/>
            <person name="Han C."/>
            <person name="Tapia R."/>
            <person name="Land M."/>
            <person name="Hauser L."/>
            <person name="Kyrpides N."/>
            <person name="Ivanova N."/>
            <person name="Mikhailova N."/>
            <person name="Pagani I."/>
            <person name="Cadillo-Quiroz H."/>
            <person name="Imachi H."/>
            <person name="Zinder S."/>
            <person name="Liu W."/>
            <person name="Woyke T."/>
        </authorList>
    </citation>
    <scope>NUCLEOTIDE SEQUENCE [LARGE SCALE GENOMIC DNA]</scope>
    <source>
        <strain evidence="4">AL-21</strain>
    </source>
</reference>
<dbReference type="Gene3D" id="3.30.230.10">
    <property type="match status" value="1"/>
</dbReference>
<dbReference type="GO" id="GO:0015937">
    <property type="term" value="P:coenzyme A biosynthetic process"/>
    <property type="evidence" value="ECO:0007669"/>
    <property type="project" value="UniProtKB-UniRule"/>
</dbReference>
<proteinExistence type="inferred from homology"/>
<comment type="pathway">
    <text evidence="1">Cofactor biosynthesis; coenzyme A biosynthesis.</text>
</comment>
<dbReference type="PANTHER" id="PTHR42282:SF1">
    <property type="entry name" value="PANTOATE KINASE"/>
    <property type="match status" value="1"/>
</dbReference>